<evidence type="ECO:0000313" key="7">
    <source>
        <dbReference type="Proteomes" id="UP001212042"/>
    </source>
</evidence>
<evidence type="ECO:0000313" key="6">
    <source>
        <dbReference type="EMBL" id="MDA7084871.1"/>
    </source>
</evidence>
<dbReference type="NCBIfam" id="NF006618">
    <property type="entry name" value="PRK09185.1"/>
    <property type="match status" value="1"/>
</dbReference>
<comment type="caution">
    <text evidence="6">The sequence shown here is derived from an EMBL/GenBank/DDBJ whole genome shotgun (WGS) entry which is preliminary data.</text>
</comment>
<gene>
    <name evidence="6" type="ORF">PH586_00525</name>
</gene>
<name>A0ABT4X8Z6_9PSED</name>
<evidence type="ECO:0000256" key="2">
    <source>
        <dbReference type="ARBA" id="ARBA00008467"/>
    </source>
</evidence>
<dbReference type="RefSeq" id="WP_271345817.1">
    <property type="nucleotide sequence ID" value="NZ_JAQJZJ010000001.1"/>
</dbReference>
<evidence type="ECO:0000256" key="4">
    <source>
        <dbReference type="RuleBase" id="RU003694"/>
    </source>
</evidence>
<dbReference type="Proteomes" id="UP001212042">
    <property type="component" value="Unassembled WGS sequence"/>
</dbReference>
<dbReference type="Gene3D" id="3.40.47.10">
    <property type="match status" value="1"/>
</dbReference>
<dbReference type="SUPFAM" id="SSF53901">
    <property type="entry name" value="Thiolase-like"/>
    <property type="match status" value="2"/>
</dbReference>
<dbReference type="PROSITE" id="PS52004">
    <property type="entry name" value="KS3_2"/>
    <property type="match status" value="1"/>
</dbReference>
<feature type="domain" description="Ketosynthase family 3 (KS3)" evidence="5">
    <location>
        <begin position="1"/>
        <end position="402"/>
    </location>
</feature>
<dbReference type="Pfam" id="PF00109">
    <property type="entry name" value="ketoacyl-synt"/>
    <property type="match status" value="1"/>
</dbReference>
<dbReference type="PANTHER" id="PTHR11712:SF320">
    <property type="entry name" value="BETA-KETOACYL SYNTHASE"/>
    <property type="match status" value="1"/>
</dbReference>
<keyword evidence="3 4" id="KW-0808">Transferase</keyword>
<dbReference type="InterPro" id="IPR014031">
    <property type="entry name" value="Ketoacyl_synth_C"/>
</dbReference>
<dbReference type="SMART" id="SM00825">
    <property type="entry name" value="PKS_KS"/>
    <property type="match status" value="1"/>
</dbReference>
<sequence length="404" mass="41621">MPGYLNALGLICALGQGKQAVADALFAGDSSGMRAQDGWVSDRSLTVGAVSSALPPMPDGMQASLSRNNQLLLAAALQIEPQIRAAIAEHGAARVGVVLGTSTSGIHEASQGIAQFVHDGALPADYCYAQQEIAAPAIFLAEWLGLSGPAYCLSTACTSSARALLSAQRLLQQGICDAVLCGGVDSLCRLTLNGFSALEAVAGERCNPFSVNRRGINIGEAAALFVMSRAPQSHGEAAAAGAPIALLGGGASSDAYHISAPEPQGLGAQQAMRKALAAAGLAAEEIDYLNLHGTATQHNDAMESLAVQAVFPQGVPCSSTKPLSGHTLGAAGALEAAFCWLTLSTYNRDQRLPPQLWDGQADPQLPRLQLVEMQATLGRRPQRLMSNSFAFGGSNLSLILGALP</sequence>
<dbReference type="InterPro" id="IPR020841">
    <property type="entry name" value="PKS_Beta-ketoAc_synthase_dom"/>
</dbReference>
<proteinExistence type="inferred from homology"/>
<evidence type="ECO:0000256" key="3">
    <source>
        <dbReference type="ARBA" id="ARBA00022679"/>
    </source>
</evidence>
<dbReference type="InterPro" id="IPR016039">
    <property type="entry name" value="Thiolase-like"/>
</dbReference>
<dbReference type="InterPro" id="IPR014030">
    <property type="entry name" value="Ketoacyl_synth_N"/>
</dbReference>
<evidence type="ECO:0000259" key="5">
    <source>
        <dbReference type="PROSITE" id="PS52004"/>
    </source>
</evidence>
<dbReference type="InterPro" id="IPR000794">
    <property type="entry name" value="Beta-ketoacyl_synthase"/>
</dbReference>
<dbReference type="EMBL" id="JAQJZJ010000001">
    <property type="protein sequence ID" value="MDA7084871.1"/>
    <property type="molecule type" value="Genomic_DNA"/>
</dbReference>
<dbReference type="PANTHER" id="PTHR11712">
    <property type="entry name" value="POLYKETIDE SYNTHASE-RELATED"/>
    <property type="match status" value="1"/>
</dbReference>
<comment type="pathway">
    <text evidence="1">Lipid metabolism; fatty acid biosynthesis.</text>
</comment>
<dbReference type="PROSITE" id="PS00606">
    <property type="entry name" value="KS3_1"/>
    <property type="match status" value="1"/>
</dbReference>
<dbReference type="InterPro" id="IPR018201">
    <property type="entry name" value="Ketoacyl_synth_AS"/>
</dbReference>
<reference evidence="6 7" key="1">
    <citation type="submission" date="2023-01" db="EMBL/GenBank/DDBJ databases">
        <title>Pseudomonas SA3-5T sp. nov., isolated from tidal flat sediment.</title>
        <authorList>
            <person name="Kim H.S."/>
            <person name="Kim J.-S."/>
            <person name="Suh M.K."/>
            <person name="Eom M.K."/>
            <person name="Lee J.-S."/>
        </authorList>
    </citation>
    <scope>NUCLEOTIDE SEQUENCE [LARGE SCALE GENOMIC DNA]</scope>
    <source>
        <strain evidence="6 7">SA3-5</strain>
    </source>
</reference>
<organism evidence="6 7">
    <name type="scientific">Pseudomonas aestuarii</name>
    <dbReference type="NCBI Taxonomy" id="3018340"/>
    <lineage>
        <taxon>Bacteria</taxon>
        <taxon>Pseudomonadati</taxon>
        <taxon>Pseudomonadota</taxon>
        <taxon>Gammaproteobacteria</taxon>
        <taxon>Pseudomonadales</taxon>
        <taxon>Pseudomonadaceae</taxon>
        <taxon>Pseudomonas</taxon>
    </lineage>
</organism>
<accession>A0ABT4X8Z6</accession>
<dbReference type="Pfam" id="PF02801">
    <property type="entry name" value="Ketoacyl-synt_C"/>
    <property type="match status" value="1"/>
</dbReference>
<dbReference type="CDD" id="cd00834">
    <property type="entry name" value="KAS_I_II"/>
    <property type="match status" value="1"/>
</dbReference>
<protein>
    <submittedName>
        <fullName evidence="6">Beta-ketoacyl-[acyl-carrier-protein] synthase family protein</fullName>
    </submittedName>
</protein>
<comment type="similarity">
    <text evidence="2 4">Belongs to the thiolase-like superfamily. Beta-ketoacyl-ACP synthases family.</text>
</comment>
<evidence type="ECO:0000256" key="1">
    <source>
        <dbReference type="ARBA" id="ARBA00005194"/>
    </source>
</evidence>
<keyword evidence="7" id="KW-1185">Reference proteome</keyword>